<dbReference type="AlphaFoldDB" id="A0A8R7UA57"/>
<dbReference type="EnsemblPlants" id="TuG1812G0400002596.01.T02">
    <property type="protein sequence ID" value="TuG1812G0400002596.01.T02"/>
    <property type="gene ID" value="TuG1812G0400002596.01"/>
</dbReference>
<reference evidence="2" key="1">
    <citation type="journal article" date="2013" name="Nature">
        <title>Draft genome of the wheat A-genome progenitor Triticum urartu.</title>
        <authorList>
            <person name="Ling H.Q."/>
            <person name="Zhao S."/>
            <person name="Liu D."/>
            <person name="Wang J."/>
            <person name="Sun H."/>
            <person name="Zhang C."/>
            <person name="Fan H."/>
            <person name="Li D."/>
            <person name="Dong L."/>
            <person name="Tao Y."/>
            <person name="Gao C."/>
            <person name="Wu H."/>
            <person name="Li Y."/>
            <person name="Cui Y."/>
            <person name="Guo X."/>
            <person name="Zheng S."/>
            <person name="Wang B."/>
            <person name="Yu K."/>
            <person name="Liang Q."/>
            <person name="Yang W."/>
            <person name="Lou X."/>
            <person name="Chen J."/>
            <person name="Feng M."/>
            <person name="Jian J."/>
            <person name="Zhang X."/>
            <person name="Luo G."/>
            <person name="Jiang Y."/>
            <person name="Liu J."/>
            <person name="Wang Z."/>
            <person name="Sha Y."/>
            <person name="Zhang B."/>
            <person name="Wu H."/>
            <person name="Tang D."/>
            <person name="Shen Q."/>
            <person name="Xue P."/>
            <person name="Zou S."/>
            <person name="Wang X."/>
            <person name="Liu X."/>
            <person name="Wang F."/>
            <person name="Yang Y."/>
            <person name="An X."/>
            <person name="Dong Z."/>
            <person name="Zhang K."/>
            <person name="Zhang X."/>
            <person name="Luo M.C."/>
            <person name="Dvorak J."/>
            <person name="Tong Y."/>
            <person name="Wang J."/>
            <person name="Yang H."/>
            <person name="Li Z."/>
            <person name="Wang D."/>
            <person name="Zhang A."/>
            <person name="Wang J."/>
        </authorList>
    </citation>
    <scope>NUCLEOTIDE SEQUENCE</scope>
    <source>
        <strain evidence="2">cv. G1812</strain>
    </source>
</reference>
<reference evidence="1" key="2">
    <citation type="submission" date="2018-03" db="EMBL/GenBank/DDBJ databases">
        <title>The Triticum urartu genome reveals the dynamic nature of wheat genome evolution.</title>
        <authorList>
            <person name="Ling H."/>
            <person name="Ma B."/>
            <person name="Shi X."/>
            <person name="Liu H."/>
            <person name="Dong L."/>
            <person name="Sun H."/>
            <person name="Cao Y."/>
            <person name="Gao Q."/>
            <person name="Zheng S."/>
            <person name="Li Y."/>
            <person name="Yu Y."/>
            <person name="Du H."/>
            <person name="Qi M."/>
            <person name="Li Y."/>
            <person name="Yu H."/>
            <person name="Cui Y."/>
            <person name="Wang N."/>
            <person name="Chen C."/>
            <person name="Wu H."/>
            <person name="Zhao Y."/>
            <person name="Zhang J."/>
            <person name="Li Y."/>
            <person name="Zhou W."/>
            <person name="Zhang B."/>
            <person name="Hu W."/>
            <person name="Eijk M."/>
            <person name="Tang J."/>
            <person name="Witsenboer H."/>
            <person name="Zhao S."/>
            <person name="Li Z."/>
            <person name="Zhang A."/>
            <person name="Wang D."/>
            <person name="Liang C."/>
        </authorList>
    </citation>
    <scope>NUCLEOTIDE SEQUENCE [LARGE SCALE GENOMIC DNA]</scope>
    <source>
        <strain evidence="1">cv. G1812</strain>
    </source>
</reference>
<accession>A0A8R7UA57</accession>
<dbReference type="Gramene" id="TuG1812G0400002596.01.T02">
    <property type="protein sequence ID" value="TuG1812G0400002596.01.T02"/>
    <property type="gene ID" value="TuG1812G0400002596.01"/>
</dbReference>
<dbReference type="Proteomes" id="UP000015106">
    <property type="component" value="Chromosome 4"/>
</dbReference>
<name>A0A8R7UA57_TRIUA</name>
<sequence>MSRAGGPRLGGDDRVHGKRADLTESMLAWLGRASSASKPDSGSCRFLMGPMIVGVFLFQMKTSRSSCMKSTHAGQEHTYREV</sequence>
<keyword evidence="2" id="KW-1185">Reference proteome</keyword>
<reference evidence="1" key="3">
    <citation type="submission" date="2022-06" db="UniProtKB">
        <authorList>
            <consortium name="EnsemblPlants"/>
        </authorList>
    </citation>
    <scope>IDENTIFICATION</scope>
</reference>
<evidence type="ECO:0000313" key="1">
    <source>
        <dbReference type="EnsemblPlants" id="TuG1812G0400002596.01.T02"/>
    </source>
</evidence>
<evidence type="ECO:0000313" key="2">
    <source>
        <dbReference type="Proteomes" id="UP000015106"/>
    </source>
</evidence>
<proteinExistence type="predicted"/>
<organism evidence="1 2">
    <name type="scientific">Triticum urartu</name>
    <name type="common">Red wild einkorn</name>
    <name type="synonym">Crithodium urartu</name>
    <dbReference type="NCBI Taxonomy" id="4572"/>
    <lineage>
        <taxon>Eukaryota</taxon>
        <taxon>Viridiplantae</taxon>
        <taxon>Streptophyta</taxon>
        <taxon>Embryophyta</taxon>
        <taxon>Tracheophyta</taxon>
        <taxon>Spermatophyta</taxon>
        <taxon>Magnoliopsida</taxon>
        <taxon>Liliopsida</taxon>
        <taxon>Poales</taxon>
        <taxon>Poaceae</taxon>
        <taxon>BOP clade</taxon>
        <taxon>Pooideae</taxon>
        <taxon>Triticodae</taxon>
        <taxon>Triticeae</taxon>
        <taxon>Triticinae</taxon>
        <taxon>Triticum</taxon>
    </lineage>
</organism>
<protein>
    <submittedName>
        <fullName evidence="1">Uncharacterized protein</fullName>
    </submittedName>
</protein>